<dbReference type="GO" id="GO:0004590">
    <property type="term" value="F:orotidine-5'-phosphate decarboxylase activity"/>
    <property type="evidence" value="ECO:0007669"/>
    <property type="project" value="InterPro"/>
</dbReference>
<accession>A0A0D1LEL5</accession>
<dbReference type="InterPro" id="IPR001754">
    <property type="entry name" value="OMPdeCOase_dom"/>
</dbReference>
<gene>
    <name evidence="2" type="primary">hxlA</name>
    <name evidence="2" type="ORF">QX99_02346</name>
</gene>
<dbReference type="GO" id="GO:0033982">
    <property type="term" value="F:3-dehydro-L-gulonate-6-phosphate decarboxylase activity"/>
    <property type="evidence" value="ECO:0007669"/>
    <property type="project" value="TreeGrafter"/>
</dbReference>
<dbReference type="PATRIC" id="fig|137591.25.peg.2301"/>
<dbReference type="AlphaFoldDB" id="A0A0D1LEL5"/>
<dbReference type="PANTHER" id="PTHR35039">
    <property type="entry name" value="3-KETO-L-GULONATE-6-PHOSPHATE DECARBOXYLASE SGBH-RELATED"/>
    <property type="match status" value="1"/>
</dbReference>
<comment type="caution">
    <text evidence="2">The sequence shown here is derived from an EMBL/GenBank/DDBJ whole genome shotgun (WGS) entry which is preliminary data.</text>
</comment>
<dbReference type="Pfam" id="PF00215">
    <property type="entry name" value="OMPdecase"/>
    <property type="match status" value="1"/>
</dbReference>
<dbReference type="eggNOG" id="COG0269">
    <property type="taxonomic scope" value="Bacteria"/>
</dbReference>
<dbReference type="SMART" id="SM00934">
    <property type="entry name" value="OMPdecase"/>
    <property type="match status" value="1"/>
</dbReference>
<dbReference type="RefSeq" id="WP_043708443.1">
    <property type="nucleotide sequence ID" value="NZ_CP012873.1"/>
</dbReference>
<dbReference type="Gene3D" id="3.20.20.70">
    <property type="entry name" value="Aldolase class I"/>
    <property type="match status" value="1"/>
</dbReference>
<organism evidence="2 3">
    <name type="scientific">Weissella cibaria</name>
    <dbReference type="NCBI Taxonomy" id="137591"/>
    <lineage>
        <taxon>Bacteria</taxon>
        <taxon>Bacillati</taxon>
        <taxon>Bacillota</taxon>
        <taxon>Bacilli</taxon>
        <taxon>Lactobacillales</taxon>
        <taxon>Lactobacillaceae</taxon>
        <taxon>Weissella</taxon>
    </lineage>
</organism>
<dbReference type="PANTHER" id="PTHR35039:SF3">
    <property type="entry name" value="3-KETO-L-GULONATE-6-PHOSPHATE DECARBOXYLASE SGBH-RELATED"/>
    <property type="match status" value="1"/>
</dbReference>
<reference evidence="2 3" key="1">
    <citation type="journal article" date="2015" name="Microbiology (Mosc.)">
        <title>Genomics of the Weissella cibaria species with an examination of its metabolic traits.</title>
        <authorList>
            <person name="Lynch K.M."/>
            <person name="Lucid A."/>
            <person name="Arendt E.K."/>
            <person name="Sleator R.D."/>
            <person name="Lucey B."/>
            <person name="Coffey A."/>
        </authorList>
    </citation>
    <scope>NUCLEOTIDE SEQUENCE [LARGE SCALE GENOMIC DNA]</scope>
    <source>
        <strain evidence="2 3">MG1</strain>
    </source>
</reference>
<evidence type="ECO:0000313" key="2">
    <source>
        <dbReference type="EMBL" id="KIU19060.1"/>
    </source>
</evidence>
<evidence type="ECO:0000313" key="3">
    <source>
        <dbReference type="Proteomes" id="UP000032287"/>
    </source>
</evidence>
<dbReference type="InterPro" id="IPR013785">
    <property type="entry name" value="Aldolase_TIM"/>
</dbReference>
<dbReference type="STRING" id="137591.AO080_11070"/>
<evidence type="ECO:0000256" key="1">
    <source>
        <dbReference type="ARBA" id="ARBA00023239"/>
    </source>
</evidence>
<proteinExistence type="predicted"/>
<dbReference type="GO" id="GO:0006207">
    <property type="term" value="P:'de novo' pyrimidine nucleobase biosynthetic process"/>
    <property type="evidence" value="ECO:0007669"/>
    <property type="project" value="InterPro"/>
</dbReference>
<keyword evidence="1 2" id="KW-0456">Lyase</keyword>
<dbReference type="EC" id="4.1.2.43" evidence="2"/>
<dbReference type="SUPFAM" id="SSF51366">
    <property type="entry name" value="Ribulose-phoshate binding barrel"/>
    <property type="match status" value="1"/>
</dbReference>
<dbReference type="EMBL" id="JWHU01000043">
    <property type="protein sequence ID" value="KIU19060.1"/>
    <property type="molecule type" value="Genomic_DNA"/>
</dbReference>
<keyword evidence="3" id="KW-1185">Reference proteome</keyword>
<dbReference type="InterPro" id="IPR011060">
    <property type="entry name" value="RibuloseP-bd_barrel"/>
</dbReference>
<dbReference type="KEGG" id="wcb:AO080_11070"/>
<dbReference type="OrthoDB" id="43475at2"/>
<dbReference type="GO" id="GO:0019854">
    <property type="term" value="P:L-ascorbic acid catabolic process"/>
    <property type="evidence" value="ECO:0007669"/>
    <property type="project" value="TreeGrafter"/>
</dbReference>
<sequence length="206" mass="21888">MKLQVAIDRVSLARAIALAKDLDGIADVIELGTSLVKDYGLIALSDIKAEIKHSELLMDLKAIDEGVYEFNKGFEANADILTVMGSADLSTISAVYDVTEKAGKTMLIDLLNMTDEEIAPLMTFDHAIFGLHHSHDNATNFDAAGSVKHFHEQFPAAKRIAVAGGIDLDQVKKLSADGIAEIAIVGGKIAGAADPVAAGREFKEAL</sequence>
<name>A0A0D1LEL5_9LACO</name>
<dbReference type="GO" id="GO:0043801">
    <property type="term" value="F:hexulose-6-phosphate synthase activity"/>
    <property type="evidence" value="ECO:0007669"/>
    <property type="project" value="UniProtKB-EC"/>
</dbReference>
<dbReference type="Proteomes" id="UP000032287">
    <property type="component" value="Unassembled WGS sequence"/>
</dbReference>
<protein>
    <submittedName>
        <fullName evidence="2">HxlA protein</fullName>
        <ecNumber evidence="2">4.1.2.43</ecNumber>
    </submittedName>
</protein>